<reference evidence="5" key="1">
    <citation type="journal article" date="2014" name="BMC Genomics">
        <title>Characterizing the developmental transcriptome of the oriental fruit fly, Bactrocera dorsalis (Diptera: Tephritidae) through comparative genomic analysis with Drosophila melanogaster utilizing modENCODE datasets.</title>
        <authorList>
            <person name="Geib S.M."/>
            <person name="Calla B."/>
            <person name="Hall B."/>
            <person name="Hou S."/>
            <person name="Manoukis N.C."/>
        </authorList>
    </citation>
    <scope>NUCLEOTIDE SEQUENCE</scope>
    <source>
        <strain evidence="5">Punador</strain>
    </source>
</reference>
<comment type="subcellular location">
    <subcellularLocation>
        <location evidence="1">Secreted</location>
    </subcellularLocation>
</comment>
<dbReference type="Pfam" id="PF03022">
    <property type="entry name" value="MRJP"/>
    <property type="match status" value="1"/>
</dbReference>
<evidence type="ECO:0000256" key="3">
    <source>
        <dbReference type="ARBA" id="ARBA00022525"/>
    </source>
</evidence>
<dbReference type="AlphaFoldDB" id="A0A034VQ40"/>
<sequence length="113" mass="12780">MLSALITNFLNSLLKDLGKKPSRMVIIGTDNGSAIFFRNEGDAEVYRWDTSSAFTETNFKPVYRSDTCQLATHAVPDYKRNTMRVLQSNFPDYMQNRVGCGAVQQLSVMQGCW</sequence>
<evidence type="ECO:0000313" key="5">
    <source>
        <dbReference type="EMBL" id="JAC43945.1"/>
    </source>
</evidence>
<dbReference type="EMBL" id="GAKP01015007">
    <property type="protein sequence ID" value="JAC43945.1"/>
    <property type="molecule type" value="Transcribed_RNA"/>
</dbReference>
<dbReference type="OrthoDB" id="6583604at2759"/>
<dbReference type="GO" id="GO:0005576">
    <property type="term" value="C:extracellular region"/>
    <property type="evidence" value="ECO:0007669"/>
    <property type="project" value="UniProtKB-SubCell"/>
</dbReference>
<comment type="similarity">
    <text evidence="2">Belongs to the major royal jelly protein family.</text>
</comment>
<organism evidence="5">
    <name type="scientific">Bactrocera dorsalis</name>
    <name type="common">Oriental fruit fly</name>
    <name type="synonym">Dacus dorsalis</name>
    <dbReference type="NCBI Taxonomy" id="27457"/>
    <lineage>
        <taxon>Eukaryota</taxon>
        <taxon>Metazoa</taxon>
        <taxon>Ecdysozoa</taxon>
        <taxon>Arthropoda</taxon>
        <taxon>Hexapoda</taxon>
        <taxon>Insecta</taxon>
        <taxon>Pterygota</taxon>
        <taxon>Neoptera</taxon>
        <taxon>Endopterygota</taxon>
        <taxon>Diptera</taxon>
        <taxon>Brachycera</taxon>
        <taxon>Muscomorpha</taxon>
        <taxon>Tephritoidea</taxon>
        <taxon>Tephritidae</taxon>
        <taxon>Bactrocera</taxon>
        <taxon>Bactrocera</taxon>
    </lineage>
</organism>
<proteinExistence type="inferred from homology"/>
<name>A0A034VQ40_BACDO</name>
<dbReference type="InterPro" id="IPR011042">
    <property type="entry name" value="6-blade_b-propeller_TolB-like"/>
</dbReference>
<dbReference type="Gene3D" id="2.120.10.30">
    <property type="entry name" value="TolB, C-terminal domain"/>
    <property type="match status" value="1"/>
</dbReference>
<dbReference type="InterPro" id="IPR017996">
    <property type="entry name" value="MRJP/yellow-related"/>
</dbReference>
<evidence type="ECO:0000256" key="1">
    <source>
        <dbReference type="ARBA" id="ARBA00004613"/>
    </source>
</evidence>
<keyword evidence="4" id="KW-0732">Signal</keyword>
<keyword evidence="3" id="KW-0964">Secreted</keyword>
<evidence type="ECO:0000256" key="4">
    <source>
        <dbReference type="ARBA" id="ARBA00022729"/>
    </source>
</evidence>
<accession>A0A034VQ40</accession>
<evidence type="ECO:0000256" key="2">
    <source>
        <dbReference type="ARBA" id="ARBA00009127"/>
    </source>
</evidence>
<protein>
    <submittedName>
        <fullName evidence="5">Uncharacterized protein</fullName>
    </submittedName>
</protein>